<evidence type="ECO:0000313" key="1">
    <source>
        <dbReference type="EMBL" id="MED6212728.1"/>
    </source>
</evidence>
<comment type="caution">
    <text evidence="1">The sequence shown here is derived from an EMBL/GenBank/DDBJ whole genome shotgun (WGS) entry which is preliminary data.</text>
</comment>
<reference evidence="1 2" key="1">
    <citation type="journal article" date="2023" name="Plants (Basel)">
        <title>Bridging the Gap: Combining Genomics and Transcriptomics Approaches to Understand Stylosanthes scabra, an Orphan Legume from the Brazilian Caatinga.</title>
        <authorList>
            <person name="Ferreira-Neto J.R.C."/>
            <person name="da Silva M.D."/>
            <person name="Binneck E."/>
            <person name="de Melo N.F."/>
            <person name="da Silva R.H."/>
            <person name="de Melo A.L.T.M."/>
            <person name="Pandolfi V."/>
            <person name="Bustamante F.O."/>
            <person name="Brasileiro-Vidal A.C."/>
            <person name="Benko-Iseppon A.M."/>
        </authorList>
    </citation>
    <scope>NUCLEOTIDE SEQUENCE [LARGE SCALE GENOMIC DNA]</scope>
    <source>
        <tissue evidence="1">Leaves</tissue>
    </source>
</reference>
<sequence length="132" mass="14913">MNLQEALDGIEFARGESEGIISWLLLQVCKCISELWQHRSYGNDMLSEWKTHPDIPTAQELLARLVVLLHNPLAREQLATQILTVSTSGPCAYASHICLLRKGAVTFRRFSRSSETSHTEEGTTQFLPKLKF</sequence>
<proteinExistence type="predicted"/>
<dbReference type="Proteomes" id="UP001341840">
    <property type="component" value="Unassembled WGS sequence"/>
</dbReference>
<accession>A0ABU6YUG7</accession>
<dbReference type="EMBL" id="JASCZI010243134">
    <property type="protein sequence ID" value="MED6212728.1"/>
    <property type="molecule type" value="Genomic_DNA"/>
</dbReference>
<gene>
    <name evidence="1" type="ORF">PIB30_086393</name>
</gene>
<organism evidence="1 2">
    <name type="scientific">Stylosanthes scabra</name>
    <dbReference type="NCBI Taxonomy" id="79078"/>
    <lineage>
        <taxon>Eukaryota</taxon>
        <taxon>Viridiplantae</taxon>
        <taxon>Streptophyta</taxon>
        <taxon>Embryophyta</taxon>
        <taxon>Tracheophyta</taxon>
        <taxon>Spermatophyta</taxon>
        <taxon>Magnoliopsida</taxon>
        <taxon>eudicotyledons</taxon>
        <taxon>Gunneridae</taxon>
        <taxon>Pentapetalae</taxon>
        <taxon>rosids</taxon>
        <taxon>fabids</taxon>
        <taxon>Fabales</taxon>
        <taxon>Fabaceae</taxon>
        <taxon>Papilionoideae</taxon>
        <taxon>50 kb inversion clade</taxon>
        <taxon>dalbergioids sensu lato</taxon>
        <taxon>Dalbergieae</taxon>
        <taxon>Pterocarpus clade</taxon>
        <taxon>Stylosanthes</taxon>
    </lineage>
</organism>
<name>A0ABU6YUG7_9FABA</name>
<protein>
    <submittedName>
        <fullName evidence="1">Uncharacterized protein</fullName>
    </submittedName>
</protein>
<evidence type="ECO:0000313" key="2">
    <source>
        <dbReference type="Proteomes" id="UP001341840"/>
    </source>
</evidence>
<keyword evidence="2" id="KW-1185">Reference proteome</keyword>